<dbReference type="PANTHER" id="PTHR43386">
    <property type="entry name" value="OLIGOPEPTIDE TRANSPORT SYSTEM PERMEASE PROTEIN APPC"/>
    <property type="match status" value="1"/>
</dbReference>
<dbReference type="InterPro" id="IPR050366">
    <property type="entry name" value="BP-dependent_transpt_permease"/>
</dbReference>
<evidence type="ECO:0000256" key="5">
    <source>
        <dbReference type="ARBA" id="ARBA00022989"/>
    </source>
</evidence>
<feature type="domain" description="ABC transmembrane type-1" evidence="8">
    <location>
        <begin position="140"/>
        <end position="336"/>
    </location>
</feature>
<comment type="caution">
    <text evidence="9">The sequence shown here is derived from an EMBL/GenBank/DDBJ whole genome shotgun (WGS) entry which is preliminary data.</text>
</comment>
<dbReference type="SUPFAM" id="SSF161098">
    <property type="entry name" value="MetI-like"/>
    <property type="match status" value="1"/>
</dbReference>
<evidence type="ECO:0000313" key="10">
    <source>
        <dbReference type="Proteomes" id="UP000266178"/>
    </source>
</evidence>
<keyword evidence="2 7" id="KW-0813">Transport</keyword>
<keyword evidence="6 7" id="KW-0472">Membrane</keyword>
<dbReference type="GO" id="GO:0005886">
    <property type="term" value="C:plasma membrane"/>
    <property type="evidence" value="ECO:0007669"/>
    <property type="project" value="UniProtKB-SubCell"/>
</dbReference>
<name>A0A399F7M6_9DEIN</name>
<feature type="transmembrane region" description="Helical" evidence="7">
    <location>
        <begin position="146"/>
        <end position="167"/>
    </location>
</feature>
<evidence type="ECO:0000313" key="9">
    <source>
        <dbReference type="EMBL" id="RIH91666.1"/>
    </source>
</evidence>
<sequence>MAATARAASLAQEKRETFWTSRAMRRLRRNKLAWVGFVLVLLFTLTAAFAPLIAPPPKVGNNCLRDLGVSEPAAVYNPLGGTFWRVLLVPPASCYQITRINFRPEPSPPLQSIQTEAGPVRPLLGTANGYDVWYGLVWGTRTAFKLALTVVFFQLLIGITLGAISGYFGGWTDNLLQRFIEIILSFPGLVLVIVITAILGPSLTNVMIAFIVVGWAGYARIIRGDVLKVRALEFVDGARALGASDLRLILRHIIPNALTTITAIAVLDLGALPLSAAALSFLGIGLPVGFADWGQIISFARAWIQGTAENRLAYWYVSFYPALVIILFGLGWNLLGSAVRDALDPRDNS</sequence>
<dbReference type="InterPro" id="IPR035906">
    <property type="entry name" value="MetI-like_sf"/>
</dbReference>
<dbReference type="InterPro" id="IPR025966">
    <property type="entry name" value="OppC_N"/>
</dbReference>
<feature type="transmembrane region" description="Helical" evidence="7">
    <location>
        <begin position="312"/>
        <end position="335"/>
    </location>
</feature>
<dbReference type="Pfam" id="PF12911">
    <property type="entry name" value="OppC_N"/>
    <property type="match status" value="1"/>
</dbReference>
<keyword evidence="5 7" id="KW-1133">Transmembrane helix</keyword>
<feature type="transmembrane region" description="Helical" evidence="7">
    <location>
        <begin position="253"/>
        <end position="272"/>
    </location>
</feature>
<feature type="transmembrane region" description="Helical" evidence="7">
    <location>
        <begin position="278"/>
        <end position="300"/>
    </location>
</feature>
<accession>A0A399F7M6</accession>
<reference evidence="9 10" key="1">
    <citation type="submission" date="2018-08" db="EMBL/GenBank/DDBJ databases">
        <title>Meiothermus granaticius genome AF-68 sequencing project.</title>
        <authorList>
            <person name="Da Costa M.S."/>
            <person name="Albuquerque L."/>
            <person name="Raposo P."/>
            <person name="Froufe H.J.C."/>
            <person name="Barroso C.S."/>
            <person name="Egas C."/>
        </authorList>
    </citation>
    <scope>NUCLEOTIDE SEQUENCE [LARGE SCALE GENOMIC DNA]</scope>
    <source>
        <strain evidence="9 10">AF-68</strain>
    </source>
</reference>
<dbReference type="EMBL" id="QWLB01000035">
    <property type="protein sequence ID" value="RIH91666.1"/>
    <property type="molecule type" value="Genomic_DNA"/>
</dbReference>
<dbReference type="PROSITE" id="PS50928">
    <property type="entry name" value="ABC_TM1"/>
    <property type="match status" value="1"/>
</dbReference>
<dbReference type="Proteomes" id="UP000266178">
    <property type="component" value="Unassembled WGS sequence"/>
</dbReference>
<keyword evidence="4 7" id="KW-0812">Transmembrane</keyword>
<evidence type="ECO:0000259" key="8">
    <source>
        <dbReference type="PROSITE" id="PS50928"/>
    </source>
</evidence>
<gene>
    <name evidence="9" type="primary">gsiD_8</name>
    <name evidence="9" type="ORF">Mgrana_02407</name>
</gene>
<dbReference type="GO" id="GO:0055085">
    <property type="term" value="P:transmembrane transport"/>
    <property type="evidence" value="ECO:0007669"/>
    <property type="project" value="InterPro"/>
</dbReference>
<proteinExistence type="inferred from homology"/>
<evidence type="ECO:0000256" key="1">
    <source>
        <dbReference type="ARBA" id="ARBA00004651"/>
    </source>
</evidence>
<dbReference type="OrthoDB" id="9779825at2"/>
<dbReference type="AlphaFoldDB" id="A0A399F7M6"/>
<evidence type="ECO:0000256" key="4">
    <source>
        <dbReference type="ARBA" id="ARBA00022692"/>
    </source>
</evidence>
<feature type="transmembrane region" description="Helical" evidence="7">
    <location>
        <begin position="205"/>
        <end position="222"/>
    </location>
</feature>
<dbReference type="RefSeq" id="WP_119357868.1">
    <property type="nucleotide sequence ID" value="NZ_BJXM01000003.1"/>
</dbReference>
<feature type="transmembrane region" description="Helical" evidence="7">
    <location>
        <begin position="32"/>
        <end position="54"/>
    </location>
</feature>
<dbReference type="PANTHER" id="PTHR43386:SF1">
    <property type="entry name" value="D,D-DIPEPTIDE TRANSPORT SYSTEM PERMEASE PROTEIN DDPC-RELATED"/>
    <property type="match status" value="1"/>
</dbReference>
<protein>
    <submittedName>
        <fullName evidence="9">Glutathione transport system permease protein GsiD</fullName>
    </submittedName>
</protein>
<comment type="subcellular location">
    <subcellularLocation>
        <location evidence="1 7">Cell membrane</location>
        <topology evidence="1 7">Multi-pass membrane protein</topology>
    </subcellularLocation>
</comment>
<dbReference type="InterPro" id="IPR000515">
    <property type="entry name" value="MetI-like"/>
</dbReference>
<comment type="similarity">
    <text evidence="7">Belongs to the binding-protein-dependent transport system permease family.</text>
</comment>
<evidence type="ECO:0000256" key="3">
    <source>
        <dbReference type="ARBA" id="ARBA00022475"/>
    </source>
</evidence>
<keyword evidence="3" id="KW-1003">Cell membrane</keyword>
<evidence type="ECO:0000256" key="6">
    <source>
        <dbReference type="ARBA" id="ARBA00023136"/>
    </source>
</evidence>
<evidence type="ECO:0000256" key="2">
    <source>
        <dbReference type="ARBA" id="ARBA00022448"/>
    </source>
</evidence>
<dbReference type="Pfam" id="PF00528">
    <property type="entry name" value="BPD_transp_1"/>
    <property type="match status" value="1"/>
</dbReference>
<dbReference type="CDD" id="cd06261">
    <property type="entry name" value="TM_PBP2"/>
    <property type="match status" value="1"/>
</dbReference>
<organism evidence="9 10">
    <name type="scientific">Meiothermus granaticius NBRC 107808</name>
    <dbReference type="NCBI Taxonomy" id="1227551"/>
    <lineage>
        <taxon>Bacteria</taxon>
        <taxon>Thermotogati</taxon>
        <taxon>Deinococcota</taxon>
        <taxon>Deinococci</taxon>
        <taxon>Thermales</taxon>
        <taxon>Thermaceae</taxon>
        <taxon>Meiothermus</taxon>
    </lineage>
</organism>
<dbReference type="Gene3D" id="1.10.3720.10">
    <property type="entry name" value="MetI-like"/>
    <property type="match status" value="1"/>
</dbReference>
<feature type="transmembrane region" description="Helical" evidence="7">
    <location>
        <begin position="179"/>
        <end position="199"/>
    </location>
</feature>
<keyword evidence="10" id="KW-1185">Reference proteome</keyword>
<evidence type="ECO:0000256" key="7">
    <source>
        <dbReference type="RuleBase" id="RU363032"/>
    </source>
</evidence>